<keyword evidence="3 8" id="KW-0819">tRNA processing</keyword>
<dbReference type="InterPro" id="IPR017861">
    <property type="entry name" value="KAE1/TsaD"/>
</dbReference>
<dbReference type="PANTHER" id="PTHR11735:SF6">
    <property type="entry name" value="TRNA N6-ADENOSINE THREONYLCARBAMOYLTRANSFERASE, MITOCHONDRIAL"/>
    <property type="match status" value="1"/>
</dbReference>
<dbReference type="Gene3D" id="3.30.420.40">
    <property type="match status" value="2"/>
</dbReference>
<dbReference type="AlphaFoldDB" id="A0A0M4K0L1"/>
<sequence length="318" mass="35461">MRILAIESSCDEFSISIMDKGKVLSNVISSQIKEHSEFGGVIPELASRLHVENFHWVLLDSLQQSNSQLEDIDYISYTSNPGLIGSLIIGKLVAQTISTYLKKPLLDMNHIEGHIYGANIEQKFQYPVLALVVSGGHTQIQLLKESLSFELIGTTQDDAVGECYDKVARVLGFNYPGGPVIDKLAQNGNDKKYKLPISKNDDSYDFSFSGLKTASLNLINKLNQNNEEIIIEDFCASFQKTAIDTLMIKFEKAIKEFKPNTITVVGGVSANQSIRSIFYKVGEKYNIKKVIIPDLKYCTDNAAMIAELTNEYLVKDKK</sequence>
<dbReference type="EC" id="2.3.1.234" evidence="8"/>
<dbReference type="PANTHER" id="PTHR11735">
    <property type="entry name" value="TRNA N6-ADENOSINE THREONYLCARBAMOYLTRANSFERASE"/>
    <property type="match status" value="1"/>
</dbReference>
<feature type="binding site" evidence="8">
    <location>
        <position position="110"/>
    </location>
    <ligand>
        <name>Fe cation</name>
        <dbReference type="ChEBI" id="CHEBI:24875"/>
    </ligand>
</feature>
<dbReference type="EMBL" id="CP012622">
    <property type="protein sequence ID" value="ALD66000.1"/>
    <property type="molecule type" value="Genomic_DNA"/>
</dbReference>
<dbReference type="InterPro" id="IPR043129">
    <property type="entry name" value="ATPase_NBD"/>
</dbReference>
<dbReference type="PRINTS" id="PR00789">
    <property type="entry name" value="OSIALOPTASE"/>
</dbReference>
<reference evidence="10 11" key="1">
    <citation type="journal article" date="2015" name="Genome Announc.">
        <title>Complete Genome Sequence of Spiroplasma cantharicola CC-1T (DSM 21588), a Bacterium Isolated from Soldier Beetle (Cantharis carolinus).</title>
        <authorList>
            <person name="Lo W.S."/>
            <person name="Liu P.Y."/>
            <person name="Kuo C.H."/>
        </authorList>
    </citation>
    <scope>NUCLEOTIDE SEQUENCE [LARGE SCALE GENOMIC DNA]</scope>
    <source>
        <strain evidence="10 11">CC-1</strain>
    </source>
</reference>
<dbReference type="NCBIfam" id="TIGR03723">
    <property type="entry name" value="T6A_TsaD_YgjD"/>
    <property type="match status" value="1"/>
</dbReference>
<evidence type="ECO:0000256" key="2">
    <source>
        <dbReference type="ARBA" id="ARBA00022679"/>
    </source>
</evidence>
<organism evidence="10 11">
    <name type="scientific">Spiroplasma cantharicola</name>
    <dbReference type="NCBI Taxonomy" id="362837"/>
    <lineage>
        <taxon>Bacteria</taxon>
        <taxon>Bacillati</taxon>
        <taxon>Mycoplasmatota</taxon>
        <taxon>Mollicutes</taxon>
        <taxon>Entomoplasmatales</taxon>
        <taxon>Spiroplasmataceae</taxon>
        <taxon>Spiroplasma</taxon>
    </lineage>
</organism>
<accession>A0A0M4K0L1</accession>
<dbReference type="OrthoDB" id="9806197at2"/>
<keyword evidence="10" id="KW-0540">Nuclease</keyword>
<dbReference type="RefSeq" id="WP_053945778.1">
    <property type="nucleotide sequence ID" value="NZ_CP012622.1"/>
</dbReference>
<keyword evidence="4 8" id="KW-0479">Metal-binding</keyword>
<keyword evidence="11" id="KW-1185">Reference proteome</keyword>
<dbReference type="GO" id="GO:0005737">
    <property type="term" value="C:cytoplasm"/>
    <property type="evidence" value="ECO:0007669"/>
    <property type="project" value="UniProtKB-SubCell"/>
</dbReference>
<dbReference type="STRING" id="362837.SCANT_v1c00900"/>
<dbReference type="InterPro" id="IPR022450">
    <property type="entry name" value="TsaD"/>
</dbReference>
<evidence type="ECO:0000256" key="3">
    <source>
        <dbReference type="ARBA" id="ARBA00022694"/>
    </source>
</evidence>
<feature type="binding site" evidence="8">
    <location>
        <position position="182"/>
    </location>
    <ligand>
        <name>substrate</name>
    </ligand>
</feature>
<dbReference type="HAMAP" id="MF_01445">
    <property type="entry name" value="TsaD"/>
    <property type="match status" value="1"/>
</dbReference>
<dbReference type="SUPFAM" id="SSF53067">
    <property type="entry name" value="Actin-like ATPase domain"/>
    <property type="match status" value="2"/>
</dbReference>
<comment type="cofactor">
    <cofactor evidence="8">
        <name>Fe(2+)</name>
        <dbReference type="ChEBI" id="CHEBI:29033"/>
    </cofactor>
    <text evidence="8">Binds 1 Fe(2+) ion per subunit.</text>
</comment>
<keyword evidence="10" id="KW-0238">DNA-binding</keyword>
<feature type="binding site" evidence="8">
    <location>
        <position position="114"/>
    </location>
    <ligand>
        <name>Fe cation</name>
        <dbReference type="ChEBI" id="CHEBI:24875"/>
    </ligand>
</feature>
<evidence type="ECO:0000256" key="6">
    <source>
        <dbReference type="ARBA" id="ARBA00023315"/>
    </source>
</evidence>
<evidence type="ECO:0000313" key="11">
    <source>
        <dbReference type="Proteomes" id="UP000063919"/>
    </source>
</evidence>
<evidence type="ECO:0000313" key="10">
    <source>
        <dbReference type="EMBL" id="ALD66000.1"/>
    </source>
</evidence>
<evidence type="ECO:0000259" key="9">
    <source>
        <dbReference type="Pfam" id="PF00814"/>
    </source>
</evidence>
<comment type="subcellular location">
    <subcellularLocation>
        <location evidence="8">Cytoplasm</location>
    </subcellularLocation>
</comment>
<dbReference type="GO" id="GO:0003677">
    <property type="term" value="F:DNA binding"/>
    <property type="evidence" value="ECO:0007669"/>
    <property type="project" value="UniProtKB-KW"/>
</dbReference>
<dbReference type="InterPro" id="IPR000905">
    <property type="entry name" value="Gcp-like_dom"/>
</dbReference>
<feature type="binding site" evidence="8">
    <location>
        <position position="300"/>
    </location>
    <ligand>
        <name>Fe cation</name>
        <dbReference type="ChEBI" id="CHEBI:24875"/>
    </ligand>
</feature>
<evidence type="ECO:0000256" key="4">
    <source>
        <dbReference type="ARBA" id="ARBA00022723"/>
    </source>
</evidence>
<keyword evidence="10" id="KW-0255">Endonuclease</keyword>
<comment type="similarity">
    <text evidence="8">Belongs to the KAE1 / TsaD family.</text>
</comment>
<feature type="binding site" evidence="8">
    <location>
        <position position="271"/>
    </location>
    <ligand>
        <name>substrate</name>
    </ligand>
</feature>
<gene>
    <name evidence="10" type="primary">gcp</name>
    <name evidence="8" type="synonym">tsaD</name>
    <name evidence="10" type="ORF">SCANT_v1c00900</name>
</gene>
<name>A0A0M4K0L1_9MOLU</name>
<dbReference type="Pfam" id="PF00814">
    <property type="entry name" value="TsaD"/>
    <property type="match status" value="1"/>
</dbReference>
<dbReference type="Proteomes" id="UP000063919">
    <property type="component" value="Chromosome"/>
</dbReference>
<dbReference type="NCBIfam" id="TIGR00329">
    <property type="entry name" value="gcp_kae1"/>
    <property type="match status" value="1"/>
</dbReference>
<dbReference type="GO" id="GO:0004519">
    <property type="term" value="F:endonuclease activity"/>
    <property type="evidence" value="ECO:0007669"/>
    <property type="project" value="UniProtKB-KW"/>
</dbReference>
<keyword evidence="6 8" id="KW-0012">Acyltransferase</keyword>
<dbReference type="GO" id="GO:0061711">
    <property type="term" value="F:tRNA N(6)-L-threonylcarbamoyladenine synthase activity"/>
    <property type="evidence" value="ECO:0007669"/>
    <property type="project" value="UniProtKB-EC"/>
</dbReference>
<keyword evidence="10" id="KW-0378">Hydrolase</keyword>
<feature type="binding site" evidence="8">
    <location>
        <position position="165"/>
    </location>
    <ligand>
        <name>substrate</name>
    </ligand>
</feature>
<keyword evidence="1 8" id="KW-0963">Cytoplasm</keyword>
<feature type="domain" description="Gcp-like" evidence="9">
    <location>
        <begin position="22"/>
        <end position="306"/>
    </location>
</feature>
<protein>
    <recommendedName>
        <fullName evidence="8">tRNA N6-adenosine threonylcarbamoyltransferase</fullName>
        <ecNumber evidence="8">2.3.1.234</ecNumber>
    </recommendedName>
    <alternativeName>
        <fullName evidence="8">N6-L-threonylcarbamoyladenine synthase</fullName>
        <shortName evidence="8">t(6)A synthase</shortName>
    </alternativeName>
    <alternativeName>
        <fullName evidence="8">t(6)A37 threonylcarbamoyladenosine biosynthesis protein TsaD</fullName>
    </alternativeName>
    <alternativeName>
        <fullName evidence="8">tRNA threonylcarbamoyladenosine biosynthesis protein TsaD</fullName>
    </alternativeName>
</protein>
<dbReference type="GO" id="GO:0005506">
    <property type="term" value="F:iron ion binding"/>
    <property type="evidence" value="ECO:0007669"/>
    <property type="project" value="UniProtKB-UniRule"/>
</dbReference>
<dbReference type="PATRIC" id="fig|362837.3.peg.90"/>
<evidence type="ECO:0000256" key="5">
    <source>
        <dbReference type="ARBA" id="ARBA00023004"/>
    </source>
</evidence>
<evidence type="ECO:0000256" key="8">
    <source>
        <dbReference type="HAMAP-Rule" id="MF_01445"/>
    </source>
</evidence>
<dbReference type="CDD" id="cd24133">
    <property type="entry name" value="ASKHA_NBD_TsaD_bac"/>
    <property type="match status" value="1"/>
</dbReference>
<evidence type="ECO:0000256" key="1">
    <source>
        <dbReference type="ARBA" id="ARBA00022490"/>
    </source>
</evidence>
<evidence type="ECO:0000256" key="7">
    <source>
        <dbReference type="ARBA" id="ARBA00048117"/>
    </source>
</evidence>
<keyword evidence="5 8" id="KW-0408">Iron</keyword>
<feature type="binding site" evidence="8">
    <location>
        <position position="178"/>
    </location>
    <ligand>
        <name>substrate</name>
    </ligand>
</feature>
<dbReference type="FunFam" id="3.30.420.40:FF:000040">
    <property type="entry name" value="tRNA N6-adenosine threonylcarbamoyltransferase"/>
    <property type="match status" value="1"/>
</dbReference>
<feature type="binding site" evidence="8">
    <location>
        <begin position="132"/>
        <end position="136"/>
    </location>
    <ligand>
        <name>substrate</name>
    </ligand>
</feature>
<dbReference type="KEGG" id="scj:SCANT_v1c00900"/>
<comment type="catalytic activity">
    <reaction evidence="7 8">
        <text>L-threonylcarbamoyladenylate + adenosine(37) in tRNA = N(6)-L-threonylcarbamoyladenosine(37) in tRNA + AMP + H(+)</text>
        <dbReference type="Rhea" id="RHEA:37059"/>
        <dbReference type="Rhea" id="RHEA-COMP:10162"/>
        <dbReference type="Rhea" id="RHEA-COMP:10163"/>
        <dbReference type="ChEBI" id="CHEBI:15378"/>
        <dbReference type="ChEBI" id="CHEBI:73682"/>
        <dbReference type="ChEBI" id="CHEBI:74411"/>
        <dbReference type="ChEBI" id="CHEBI:74418"/>
        <dbReference type="ChEBI" id="CHEBI:456215"/>
        <dbReference type="EC" id="2.3.1.234"/>
    </reaction>
</comment>
<keyword evidence="2 8" id="KW-0808">Transferase</keyword>
<proteinExistence type="inferred from homology"/>
<dbReference type="GO" id="GO:0002949">
    <property type="term" value="P:tRNA threonylcarbamoyladenosine modification"/>
    <property type="evidence" value="ECO:0007669"/>
    <property type="project" value="UniProtKB-UniRule"/>
</dbReference>
<comment type="function">
    <text evidence="8">Required for the formation of a threonylcarbamoyl group on adenosine at position 37 (t(6)A37) in tRNAs that read codons beginning with adenine. Is involved in the transfer of the threonylcarbamoyl moiety of threonylcarbamoyl-AMP (TC-AMP) to the N6 group of A37, together with TsaE and TsaB. TsaD likely plays a direct catalytic role in this reaction.</text>
</comment>